<evidence type="ECO:0000313" key="2">
    <source>
        <dbReference type="Proteomes" id="UP000828390"/>
    </source>
</evidence>
<dbReference type="Proteomes" id="UP000828390">
    <property type="component" value="Unassembled WGS sequence"/>
</dbReference>
<keyword evidence="2" id="KW-1185">Reference proteome</keyword>
<dbReference type="EMBL" id="JAIWYP010000002">
    <property type="protein sequence ID" value="KAH3860866.1"/>
    <property type="molecule type" value="Genomic_DNA"/>
</dbReference>
<comment type="caution">
    <text evidence="1">The sequence shown here is derived from an EMBL/GenBank/DDBJ whole genome shotgun (WGS) entry which is preliminary data.</text>
</comment>
<dbReference type="AlphaFoldDB" id="A0A9D4RA77"/>
<name>A0A9D4RA77_DREPO</name>
<evidence type="ECO:0000313" key="1">
    <source>
        <dbReference type="EMBL" id="KAH3860866.1"/>
    </source>
</evidence>
<proteinExistence type="predicted"/>
<protein>
    <submittedName>
        <fullName evidence="1">Uncharacterized protein</fullName>
    </submittedName>
</protein>
<reference evidence="1" key="2">
    <citation type="submission" date="2020-11" db="EMBL/GenBank/DDBJ databases">
        <authorList>
            <person name="McCartney M.A."/>
            <person name="Auch B."/>
            <person name="Kono T."/>
            <person name="Mallez S."/>
            <person name="Becker A."/>
            <person name="Gohl D.M."/>
            <person name="Silverstein K.A.T."/>
            <person name="Koren S."/>
            <person name="Bechman K.B."/>
            <person name="Herman A."/>
            <person name="Abrahante J.E."/>
            <person name="Garbe J."/>
        </authorList>
    </citation>
    <scope>NUCLEOTIDE SEQUENCE</scope>
    <source>
        <strain evidence="1">Duluth1</strain>
        <tissue evidence="1">Whole animal</tissue>
    </source>
</reference>
<reference evidence="1" key="1">
    <citation type="journal article" date="2019" name="bioRxiv">
        <title>The Genome of the Zebra Mussel, Dreissena polymorpha: A Resource for Invasive Species Research.</title>
        <authorList>
            <person name="McCartney M.A."/>
            <person name="Auch B."/>
            <person name="Kono T."/>
            <person name="Mallez S."/>
            <person name="Zhang Y."/>
            <person name="Obille A."/>
            <person name="Becker A."/>
            <person name="Abrahante J.E."/>
            <person name="Garbe J."/>
            <person name="Badalamenti J.P."/>
            <person name="Herman A."/>
            <person name="Mangelson H."/>
            <person name="Liachko I."/>
            <person name="Sullivan S."/>
            <person name="Sone E.D."/>
            <person name="Koren S."/>
            <person name="Silverstein K.A.T."/>
            <person name="Beckman K.B."/>
            <person name="Gohl D.M."/>
        </authorList>
    </citation>
    <scope>NUCLEOTIDE SEQUENCE</scope>
    <source>
        <strain evidence="1">Duluth1</strain>
        <tissue evidence="1">Whole animal</tissue>
    </source>
</reference>
<gene>
    <name evidence="1" type="ORF">DPMN_023789</name>
</gene>
<accession>A0A9D4RA77</accession>
<sequence>MRNKAAHSLYGCATNARRSRCCQRNCKDRRGLEGVDKSGHGIGYTKEDDHIKAAKFDVYTLKQW</sequence>
<organism evidence="1 2">
    <name type="scientific">Dreissena polymorpha</name>
    <name type="common">Zebra mussel</name>
    <name type="synonym">Mytilus polymorpha</name>
    <dbReference type="NCBI Taxonomy" id="45954"/>
    <lineage>
        <taxon>Eukaryota</taxon>
        <taxon>Metazoa</taxon>
        <taxon>Spiralia</taxon>
        <taxon>Lophotrochozoa</taxon>
        <taxon>Mollusca</taxon>
        <taxon>Bivalvia</taxon>
        <taxon>Autobranchia</taxon>
        <taxon>Heteroconchia</taxon>
        <taxon>Euheterodonta</taxon>
        <taxon>Imparidentia</taxon>
        <taxon>Neoheterodontei</taxon>
        <taxon>Myida</taxon>
        <taxon>Dreissenoidea</taxon>
        <taxon>Dreissenidae</taxon>
        <taxon>Dreissena</taxon>
    </lineage>
</organism>